<dbReference type="Pfam" id="PF00078">
    <property type="entry name" value="RVT_1"/>
    <property type="match status" value="1"/>
</dbReference>
<sequence length="318" mass="37483">MGKKKRKDVQEFERNLMANIIKLHNELDVMAYKHDGYEAFNISDPKPRNINKATVRDRLLHHSIYRIIYPFFNRVFMSDSFSCRDAKGTHKALNRFRDMGRKVSRNNSATCWVLKCDIRKFFDNIDHKILVDILNEYIQDKNIIWLLEKVIYSFSKTPGRGLPLGNLTSQLFVNIYMNEFDQYIKHSLKVKYYIRYADDFVIISKDKSWLEELLPKIGGLLSERLKLNLHPDKIYIKTLASGVDFLGWVHFPNYRILRTTTKRRMLKNLSYNPKTESLNSYLGLLKHGNAFKLRNNLMLSEKVNNLSGEVKKSEYNKG</sequence>
<accession>A0A1F6XZA0</accession>
<dbReference type="Proteomes" id="UP000176479">
    <property type="component" value="Unassembled WGS sequence"/>
</dbReference>
<evidence type="ECO:0000259" key="1">
    <source>
        <dbReference type="PROSITE" id="PS50878"/>
    </source>
</evidence>
<proteinExistence type="predicted"/>
<evidence type="ECO:0000313" key="2">
    <source>
        <dbReference type="EMBL" id="OGI99466.1"/>
    </source>
</evidence>
<dbReference type="SUPFAM" id="SSF56672">
    <property type="entry name" value="DNA/RNA polymerases"/>
    <property type="match status" value="1"/>
</dbReference>
<dbReference type="InterPro" id="IPR051083">
    <property type="entry name" value="GrpII_Intron_Splice-Mob/Def"/>
</dbReference>
<dbReference type="PANTHER" id="PTHR34047">
    <property type="entry name" value="NUCLEAR INTRON MATURASE 1, MITOCHONDRIAL-RELATED"/>
    <property type="match status" value="1"/>
</dbReference>
<organism evidence="2 3">
    <name type="scientific">Candidatus Nomurabacteria bacterium RIFCSPLOWO2_02_FULL_40_10</name>
    <dbReference type="NCBI Taxonomy" id="1801786"/>
    <lineage>
        <taxon>Bacteria</taxon>
        <taxon>Candidatus Nomuraibacteriota</taxon>
    </lineage>
</organism>
<evidence type="ECO:0000313" key="3">
    <source>
        <dbReference type="Proteomes" id="UP000176479"/>
    </source>
</evidence>
<dbReference type="CDD" id="cd01651">
    <property type="entry name" value="RT_G2_intron"/>
    <property type="match status" value="1"/>
</dbReference>
<dbReference type="InterPro" id="IPR000477">
    <property type="entry name" value="RT_dom"/>
</dbReference>
<dbReference type="PROSITE" id="PS50878">
    <property type="entry name" value="RT_POL"/>
    <property type="match status" value="1"/>
</dbReference>
<dbReference type="InterPro" id="IPR043502">
    <property type="entry name" value="DNA/RNA_pol_sf"/>
</dbReference>
<dbReference type="EMBL" id="MFVK01000021">
    <property type="protein sequence ID" value="OGI99466.1"/>
    <property type="molecule type" value="Genomic_DNA"/>
</dbReference>
<feature type="domain" description="Reverse transcriptase" evidence="1">
    <location>
        <begin position="31"/>
        <end position="250"/>
    </location>
</feature>
<reference evidence="2 3" key="1">
    <citation type="journal article" date="2016" name="Nat. Commun.">
        <title>Thousands of microbial genomes shed light on interconnected biogeochemical processes in an aquifer system.</title>
        <authorList>
            <person name="Anantharaman K."/>
            <person name="Brown C.T."/>
            <person name="Hug L.A."/>
            <person name="Sharon I."/>
            <person name="Castelle C.J."/>
            <person name="Probst A.J."/>
            <person name="Thomas B.C."/>
            <person name="Singh A."/>
            <person name="Wilkins M.J."/>
            <person name="Karaoz U."/>
            <person name="Brodie E.L."/>
            <person name="Williams K.H."/>
            <person name="Hubbard S.S."/>
            <person name="Banfield J.F."/>
        </authorList>
    </citation>
    <scope>NUCLEOTIDE SEQUENCE [LARGE SCALE GENOMIC DNA]</scope>
</reference>
<comment type="caution">
    <text evidence="2">The sequence shown here is derived from an EMBL/GenBank/DDBJ whole genome shotgun (WGS) entry which is preliminary data.</text>
</comment>
<dbReference type="PANTHER" id="PTHR34047:SF8">
    <property type="entry name" value="PROTEIN YKFC"/>
    <property type="match status" value="1"/>
</dbReference>
<protein>
    <recommendedName>
        <fullName evidence="1">Reverse transcriptase domain-containing protein</fullName>
    </recommendedName>
</protein>
<name>A0A1F6XZA0_9BACT</name>
<gene>
    <name evidence="2" type="ORF">A3H53_02915</name>
</gene>
<dbReference type="AlphaFoldDB" id="A0A1F6XZA0"/>